<dbReference type="NCBIfam" id="TIGR00216">
    <property type="entry name" value="ispH_lytB"/>
    <property type="match status" value="1"/>
</dbReference>
<feature type="binding site" evidence="5">
    <location>
        <position position="259"/>
    </location>
    <ligand>
        <name>dimethylallyl diphosphate</name>
        <dbReference type="ChEBI" id="CHEBI:57623"/>
    </ligand>
</feature>
<keyword evidence="7" id="KW-1185">Reference proteome</keyword>
<feature type="binding site" evidence="5">
    <location>
        <position position="408"/>
    </location>
    <ligand>
        <name>(2E)-4-hydroxy-3-methylbut-2-enyl diphosphate</name>
        <dbReference type="ChEBI" id="CHEBI:128753"/>
    </ligand>
</feature>
<dbReference type="Gene3D" id="3.40.50.11270">
    <property type="match status" value="1"/>
</dbReference>
<feature type="binding site" evidence="5">
    <location>
        <position position="349"/>
    </location>
    <ligand>
        <name>(2E)-4-hydroxy-3-methylbut-2-enyl diphosphate</name>
        <dbReference type="ChEBI" id="CHEBI:128753"/>
    </ligand>
</feature>
<feature type="binding site" evidence="5">
    <location>
        <position position="259"/>
    </location>
    <ligand>
        <name>isopentenyl diphosphate</name>
        <dbReference type="ChEBI" id="CHEBI:128769"/>
    </ligand>
</feature>
<feature type="binding site" evidence="5">
    <location>
        <position position="451"/>
    </location>
    <ligand>
        <name>dimethylallyl diphosphate</name>
        <dbReference type="ChEBI" id="CHEBI:57623"/>
    </ligand>
</feature>
<dbReference type="CDD" id="cd13944">
    <property type="entry name" value="lytB_ispH"/>
    <property type="match status" value="1"/>
</dbReference>
<keyword evidence="2 5" id="KW-0479">Metal-binding</keyword>
<dbReference type="EC" id="1.17.7.4" evidence="5"/>
<protein>
    <recommendedName>
        <fullName evidence="5">4-hydroxy-3-methylbut-2-enyl diphosphate reductase</fullName>
        <shortName evidence="5">HMBPP reductase</shortName>
        <ecNumber evidence="5">1.17.7.4</ecNumber>
    </recommendedName>
</protein>
<feature type="binding site" evidence="5">
    <location>
        <position position="407"/>
    </location>
    <ligand>
        <name>(2E)-4-hydroxy-3-methylbut-2-enyl diphosphate</name>
        <dbReference type="ChEBI" id="CHEBI:128753"/>
    </ligand>
</feature>
<feature type="binding site" evidence="5">
    <location>
        <position position="407"/>
    </location>
    <ligand>
        <name>dimethylallyl diphosphate</name>
        <dbReference type="ChEBI" id="CHEBI:57623"/>
    </ligand>
</feature>
<feature type="binding site" evidence="5">
    <location>
        <position position="309"/>
    </location>
    <ligand>
        <name>isopentenyl diphosphate</name>
        <dbReference type="ChEBI" id="CHEBI:128769"/>
    </ligand>
</feature>
<feature type="binding site" evidence="5">
    <location>
        <position position="259"/>
    </location>
    <ligand>
        <name>(2E)-4-hydroxy-3-methylbut-2-enyl diphosphate</name>
        <dbReference type="ChEBI" id="CHEBI:128753"/>
    </ligand>
</feature>
<comment type="cofactor">
    <cofactor evidence="5">
        <name>[4Fe-4S] cluster</name>
        <dbReference type="ChEBI" id="CHEBI:49883"/>
    </cofactor>
    <text evidence="5">Binds 1 [4Fe-4S] cluster per subunit.</text>
</comment>
<feature type="binding site" evidence="5">
    <location>
        <position position="408"/>
    </location>
    <ligand>
        <name>dimethylallyl diphosphate</name>
        <dbReference type="ChEBI" id="CHEBI:57623"/>
    </ligand>
</feature>
<dbReference type="InterPro" id="IPR035994">
    <property type="entry name" value="Nucleoside_phosphorylase_sf"/>
</dbReference>
<gene>
    <name evidence="5 6" type="primary">ispH</name>
    <name evidence="6" type="ORF">C5F51_10490</name>
</gene>
<evidence type="ECO:0000256" key="4">
    <source>
        <dbReference type="ARBA" id="ARBA00023014"/>
    </source>
</evidence>
<keyword evidence="5" id="KW-0414">Isoprene biosynthesis</keyword>
<evidence type="ECO:0000256" key="3">
    <source>
        <dbReference type="ARBA" id="ARBA00023004"/>
    </source>
</evidence>
<dbReference type="GO" id="GO:0009116">
    <property type="term" value="P:nucleoside metabolic process"/>
    <property type="evidence" value="ECO:0007669"/>
    <property type="project" value="InterPro"/>
</dbReference>
<feature type="binding site" evidence="5">
    <location>
        <position position="451"/>
    </location>
    <ligand>
        <name>isopentenyl diphosphate</name>
        <dbReference type="ChEBI" id="CHEBI:128769"/>
    </ligand>
</feature>
<comment type="catalytic activity">
    <reaction evidence="5">
        <text>isopentenyl diphosphate + 2 oxidized [2Fe-2S]-[ferredoxin] + H2O = (2E)-4-hydroxy-3-methylbut-2-enyl diphosphate + 2 reduced [2Fe-2S]-[ferredoxin] + 2 H(+)</text>
        <dbReference type="Rhea" id="RHEA:24488"/>
        <dbReference type="Rhea" id="RHEA-COMP:10000"/>
        <dbReference type="Rhea" id="RHEA-COMP:10001"/>
        <dbReference type="ChEBI" id="CHEBI:15377"/>
        <dbReference type="ChEBI" id="CHEBI:15378"/>
        <dbReference type="ChEBI" id="CHEBI:33737"/>
        <dbReference type="ChEBI" id="CHEBI:33738"/>
        <dbReference type="ChEBI" id="CHEBI:128753"/>
        <dbReference type="ChEBI" id="CHEBI:128769"/>
        <dbReference type="EC" id="1.17.7.4"/>
    </reaction>
</comment>
<dbReference type="PANTHER" id="PTHR30426:SF0">
    <property type="entry name" value="4-HYDROXY-3-METHYLBUT-2-ENYL DIPHOSPHATE REDUCTASE"/>
    <property type="match status" value="1"/>
</dbReference>
<keyword evidence="1 5" id="KW-0004">4Fe-4S</keyword>
<feature type="binding site" evidence="5">
    <location>
        <position position="408"/>
    </location>
    <ligand>
        <name>isopentenyl diphosphate</name>
        <dbReference type="ChEBI" id="CHEBI:128769"/>
    </ligand>
</feature>
<dbReference type="Proteomes" id="UP000238356">
    <property type="component" value="Unassembled WGS sequence"/>
</dbReference>
<name>A0A2S6A988_9NOCA</name>
<dbReference type="PANTHER" id="PTHR30426">
    <property type="entry name" value="4-HYDROXY-3-METHYLBUT-2-ENYL DIPHOSPHATE REDUCTASE"/>
    <property type="match status" value="1"/>
</dbReference>
<dbReference type="UniPathway" id="UPA00056">
    <property type="reaction ID" value="UER00097"/>
</dbReference>
<feature type="binding site" evidence="5">
    <location>
        <position position="409"/>
    </location>
    <ligand>
        <name>isopentenyl diphosphate</name>
        <dbReference type="ChEBI" id="CHEBI:128769"/>
    </ligand>
</feature>
<comment type="caution">
    <text evidence="6">The sequence shown here is derived from an EMBL/GenBank/DDBJ whole genome shotgun (WGS) entry which is preliminary data.</text>
</comment>
<dbReference type="GO" id="GO:0050992">
    <property type="term" value="P:dimethylallyl diphosphate biosynthetic process"/>
    <property type="evidence" value="ECO:0007669"/>
    <property type="project" value="UniProtKB-UniRule"/>
</dbReference>
<feature type="binding site" evidence="5">
    <location>
        <position position="226"/>
    </location>
    <ligand>
        <name>isopentenyl diphosphate</name>
        <dbReference type="ChEBI" id="CHEBI:128769"/>
    </ligand>
</feature>
<feature type="binding site" evidence="5">
    <location>
        <position position="226"/>
    </location>
    <ligand>
        <name>dimethylallyl diphosphate</name>
        <dbReference type="ChEBI" id="CHEBI:57623"/>
    </ligand>
</feature>
<feature type="binding site" evidence="5">
    <location>
        <position position="379"/>
    </location>
    <ligand>
        <name>[4Fe-4S] cluster</name>
        <dbReference type="ChEBI" id="CHEBI:49883"/>
    </ligand>
</feature>
<sequence length="491" mass="51825">MPRPGTVCAPLRSEWAALRGAATAPVVHTGRGPRRRYDAAAAGPVAVAGVAGALTTELRPGDLVVASEIRRNGTELPSPAAVLLHGELLRLGLPARLGPVYSAEHVVTGRARAELAETGALAVDTETAFLAADAPDGQAVALRAIVDTPDAPLLRPGTMWRGIRALRSLRAAAPALDRWSSATGEREILLAGPRSFCAGVERAIEIVEQALLRFGAPVYVRRQIVHNSHVVRELAGHGAVFVEELDHVPEGAVVVLAAHGVTPDVRRQAERRRLRVVDGTCPLVSKVHAEVRTFAAADKTVFLIGHADHEEVVGTRGEAPGNVIVVADPEAAARVSPPDPDRVAYVTQTTLAVAEAEATADVLRQRFPALSGPRKDDICYATTNRQEAVRAVARESDLVLVLGSRNSSNSLRLAEVAAAEGVAAHLVEDAGEVELDWLAGTRRIGVTAGASAPPHLVDDLVEALSGLGALRVRHTTVTEESVRFNLPREVS</sequence>
<feature type="binding site" evidence="5">
    <location>
        <position position="409"/>
    </location>
    <ligand>
        <name>dimethylallyl diphosphate</name>
        <dbReference type="ChEBI" id="CHEBI:57623"/>
    </ligand>
</feature>
<dbReference type="Pfam" id="PF02401">
    <property type="entry name" value="LYTB"/>
    <property type="match status" value="1"/>
</dbReference>
<dbReference type="Gene3D" id="3.40.50.1580">
    <property type="entry name" value="Nucleoside phosphorylase domain"/>
    <property type="match status" value="1"/>
</dbReference>
<dbReference type="HAMAP" id="MF_00191">
    <property type="entry name" value="IspH"/>
    <property type="match status" value="1"/>
</dbReference>
<evidence type="ECO:0000256" key="1">
    <source>
        <dbReference type="ARBA" id="ARBA00022485"/>
    </source>
</evidence>
<accession>A0A2S6A988</accession>
<feature type="binding site" evidence="5">
    <location>
        <position position="407"/>
    </location>
    <ligand>
        <name>isopentenyl diphosphate</name>
        <dbReference type="ChEBI" id="CHEBI:128769"/>
    </ligand>
</feature>
<dbReference type="EMBL" id="PSZD01000005">
    <property type="protein sequence ID" value="PPJ29884.1"/>
    <property type="molecule type" value="Genomic_DNA"/>
</dbReference>
<dbReference type="GO" id="GO:0051745">
    <property type="term" value="F:4-hydroxy-3-methylbut-2-enyl diphosphate reductase activity"/>
    <property type="evidence" value="ECO:0007669"/>
    <property type="project" value="UniProtKB-UniRule"/>
</dbReference>
<feature type="binding site" evidence="5">
    <location>
        <position position="451"/>
    </location>
    <ligand>
        <name>(2E)-4-hydroxy-3-methylbut-2-enyl diphosphate</name>
        <dbReference type="ChEBI" id="CHEBI:128753"/>
    </ligand>
</feature>
<proteinExistence type="inferred from homology"/>
<dbReference type="Gene3D" id="3.40.1010.20">
    <property type="entry name" value="4-hydroxy-3-methylbut-2-enyl diphosphate reductase, catalytic domain"/>
    <property type="match status" value="2"/>
</dbReference>
<feature type="binding site" evidence="5">
    <location>
        <position position="197"/>
    </location>
    <ligand>
        <name>[4Fe-4S] cluster</name>
        <dbReference type="ChEBI" id="CHEBI:49883"/>
    </ligand>
</feature>
<feature type="active site" description="Proton donor" evidence="5">
    <location>
        <position position="311"/>
    </location>
</feature>
<comment type="pathway">
    <text evidence="5">Isoprenoid biosynthesis; isopentenyl diphosphate biosynthesis via DXP pathway; isopentenyl diphosphate from 1-deoxy-D-xylulose 5-phosphate: step 6/6.</text>
</comment>
<organism evidence="6 7">
    <name type="scientific">Nocardia nova</name>
    <dbReference type="NCBI Taxonomy" id="37330"/>
    <lineage>
        <taxon>Bacteria</taxon>
        <taxon>Bacillati</taxon>
        <taxon>Actinomycetota</taxon>
        <taxon>Actinomycetes</taxon>
        <taxon>Mycobacteriales</taxon>
        <taxon>Nocardiaceae</taxon>
        <taxon>Nocardia</taxon>
    </lineage>
</organism>
<keyword evidence="3 5" id="KW-0408">Iron</keyword>
<dbReference type="AlphaFoldDB" id="A0A2S6A988"/>
<dbReference type="UniPathway" id="UPA00059">
    <property type="reaction ID" value="UER00105"/>
</dbReference>
<dbReference type="GO" id="GO:0046872">
    <property type="term" value="F:metal ion binding"/>
    <property type="evidence" value="ECO:0007669"/>
    <property type="project" value="UniProtKB-KW"/>
</dbReference>
<evidence type="ECO:0000313" key="7">
    <source>
        <dbReference type="Proteomes" id="UP000238356"/>
    </source>
</evidence>
<dbReference type="GO" id="GO:0016114">
    <property type="term" value="P:terpenoid biosynthetic process"/>
    <property type="evidence" value="ECO:0007669"/>
    <property type="project" value="UniProtKB-UniRule"/>
</dbReference>
<keyword evidence="4 5" id="KW-0411">Iron-sulfur</keyword>
<keyword evidence="5" id="KW-0560">Oxidoreductase</keyword>
<comment type="pathway">
    <text evidence="5">Isoprenoid biosynthesis; dimethylallyl diphosphate biosynthesis; dimethylallyl diphosphate from (2E)-4-hydroxy-3-methylbutenyl diphosphate: step 1/1.</text>
</comment>
<evidence type="ECO:0000313" key="6">
    <source>
        <dbReference type="EMBL" id="PPJ29884.1"/>
    </source>
</evidence>
<comment type="catalytic activity">
    <reaction evidence="5">
        <text>dimethylallyl diphosphate + 2 oxidized [2Fe-2S]-[ferredoxin] + H2O = (2E)-4-hydroxy-3-methylbut-2-enyl diphosphate + 2 reduced [2Fe-2S]-[ferredoxin] + 2 H(+)</text>
        <dbReference type="Rhea" id="RHEA:24825"/>
        <dbReference type="Rhea" id="RHEA-COMP:10000"/>
        <dbReference type="Rhea" id="RHEA-COMP:10001"/>
        <dbReference type="ChEBI" id="CHEBI:15377"/>
        <dbReference type="ChEBI" id="CHEBI:15378"/>
        <dbReference type="ChEBI" id="CHEBI:33737"/>
        <dbReference type="ChEBI" id="CHEBI:33738"/>
        <dbReference type="ChEBI" id="CHEBI:57623"/>
        <dbReference type="ChEBI" id="CHEBI:128753"/>
        <dbReference type="EC" id="1.17.7.4"/>
    </reaction>
</comment>
<feature type="binding site" evidence="5">
    <location>
        <position position="226"/>
    </location>
    <ligand>
        <name>(2E)-4-hydroxy-3-methylbut-2-enyl diphosphate</name>
        <dbReference type="ChEBI" id="CHEBI:128753"/>
    </ligand>
</feature>
<dbReference type="GO" id="GO:0019288">
    <property type="term" value="P:isopentenyl diphosphate biosynthetic process, methylerythritol 4-phosphate pathway"/>
    <property type="evidence" value="ECO:0007669"/>
    <property type="project" value="UniProtKB-UniRule"/>
</dbReference>
<evidence type="ECO:0000256" key="2">
    <source>
        <dbReference type="ARBA" id="ARBA00022723"/>
    </source>
</evidence>
<dbReference type="GO" id="GO:0051539">
    <property type="term" value="F:4 iron, 4 sulfur cluster binding"/>
    <property type="evidence" value="ECO:0007669"/>
    <property type="project" value="UniProtKB-UniRule"/>
</dbReference>
<feature type="binding site" evidence="5">
    <location>
        <position position="409"/>
    </location>
    <ligand>
        <name>(2E)-4-hydroxy-3-methylbut-2-enyl diphosphate</name>
        <dbReference type="ChEBI" id="CHEBI:128753"/>
    </ligand>
</feature>
<dbReference type="InterPro" id="IPR003451">
    <property type="entry name" value="LytB/IspH"/>
</dbReference>
<feature type="binding site" evidence="5">
    <location>
        <position position="309"/>
    </location>
    <ligand>
        <name>dimethylallyl diphosphate</name>
        <dbReference type="ChEBI" id="CHEBI:57623"/>
    </ligand>
</feature>
<reference evidence="6 7" key="1">
    <citation type="submission" date="2018-02" db="EMBL/GenBank/DDBJ databases">
        <title>8 Nocardia nova and 1 Nocardia cyriacigeorgica strain used for evolution to TMP-SMX.</title>
        <authorList>
            <person name="Mehta H."/>
            <person name="Weng J."/>
            <person name="Shamoo Y."/>
        </authorList>
    </citation>
    <scope>NUCLEOTIDE SEQUENCE [LARGE SCALE GENOMIC DNA]</scope>
    <source>
        <strain evidence="6 7">BAA2227</strain>
    </source>
</reference>
<feature type="binding site" evidence="5">
    <location>
        <position position="281"/>
    </location>
    <ligand>
        <name>[4Fe-4S] cluster</name>
        <dbReference type="ChEBI" id="CHEBI:49883"/>
    </ligand>
</feature>
<comment type="similarity">
    <text evidence="5">Belongs to the IspH family.</text>
</comment>
<comment type="function">
    <text evidence="5">Catalyzes the conversion of 1-hydroxy-2-methyl-2-(E)-butenyl 4-diphosphate (HMBPP) into a mixture of isopentenyl diphosphate (IPP) and dimethylallyl diphosphate (DMAPP). Acts in the terminal step of the DOXP/MEP pathway for isoprenoid precursor biosynthesis.</text>
</comment>
<dbReference type="SUPFAM" id="SSF53167">
    <property type="entry name" value="Purine and uridine phosphorylases"/>
    <property type="match status" value="1"/>
</dbReference>
<evidence type="ECO:0000256" key="5">
    <source>
        <dbReference type="HAMAP-Rule" id="MF_00191"/>
    </source>
</evidence>
<feature type="binding site" evidence="5">
    <location>
        <position position="309"/>
    </location>
    <ligand>
        <name>(2E)-4-hydroxy-3-methylbut-2-enyl diphosphate</name>
        <dbReference type="ChEBI" id="CHEBI:128753"/>
    </ligand>
</feature>